<gene>
    <name evidence="7" type="ORF">CGZ94_16000</name>
</gene>
<proteinExistence type="predicted"/>
<evidence type="ECO:0000256" key="5">
    <source>
        <dbReference type="ARBA" id="ARBA00023136"/>
    </source>
</evidence>
<keyword evidence="2" id="KW-1003">Cell membrane</keyword>
<organism evidence="7 8">
    <name type="scientific">Enemella evansiae</name>
    <dbReference type="NCBI Taxonomy" id="2016499"/>
    <lineage>
        <taxon>Bacteria</taxon>
        <taxon>Bacillati</taxon>
        <taxon>Actinomycetota</taxon>
        <taxon>Actinomycetes</taxon>
        <taxon>Propionibacteriales</taxon>
        <taxon>Propionibacteriaceae</taxon>
        <taxon>Enemella</taxon>
    </lineage>
</organism>
<reference evidence="7 8" key="1">
    <citation type="submission" date="2017-07" db="EMBL/GenBank/DDBJ databases">
        <title>Draft whole genome sequences of clinical Proprionibacteriaceae strains.</title>
        <authorList>
            <person name="Bernier A.-M."/>
            <person name="Bernard K."/>
            <person name="Domingo M.-C."/>
        </authorList>
    </citation>
    <scope>NUCLEOTIDE SEQUENCE [LARGE SCALE GENOMIC DNA]</scope>
    <source>
        <strain evidence="7 8">NML 030167</strain>
    </source>
</reference>
<dbReference type="Proteomes" id="UP000215896">
    <property type="component" value="Unassembled WGS sequence"/>
</dbReference>
<dbReference type="Pfam" id="PF03279">
    <property type="entry name" value="Lip_A_acyltrans"/>
    <property type="match status" value="1"/>
</dbReference>
<dbReference type="InterPro" id="IPR004960">
    <property type="entry name" value="LipA_acyltrans"/>
</dbReference>
<dbReference type="CDD" id="cd07984">
    <property type="entry name" value="LPLAT_LABLAT-like"/>
    <property type="match status" value="1"/>
</dbReference>
<evidence type="ECO:0000256" key="1">
    <source>
        <dbReference type="ARBA" id="ARBA00004533"/>
    </source>
</evidence>
<dbReference type="GO" id="GO:0016746">
    <property type="term" value="F:acyltransferase activity"/>
    <property type="evidence" value="ECO:0007669"/>
    <property type="project" value="UniProtKB-KW"/>
</dbReference>
<dbReference type="NCBIfam" id="NF005919">
    <property type="entry name" value="PRK07920.1"/>
    <property type="match status" value="1"/>
</dbReference>
<keyword evidence="4 7" id="KW-0808">Transferase</keyword>
<dbReference type="AlphaFoldDB" id="A0A255G3L2"/>
<evidence type="ECO:0000313" key="8">
    <source>
        <dbReference type="Proteomes" id="UP000215896"/>
    </source>
</evidence>
<evidence type="ECO:0000256" key="4">
    <source>
        <dbReference type="ARBA" id="ARBA00022679"/>
    </source>
</evidence>
<dbReference type="EMBL" id="NMVO01000016">
    <property type="protein sequence ID" value="OYO10518.1"/>
    <property type="molecule type" value="Genomic_DNA"/>
</dbReference>
<protein>
    <submittedName>
        <fullName evidence="7">Phosphatidylinositol mannoside acyltransferase</fullName>
    </submittedName>
</protein>
<dbReference type="OrthoDB" id="9803456at2"/>
<dbReference type="GO" id="GO:0005886">
    <property type="term" value="C:plasma membrane"/>
    <property type="evidence" value="ECO:0007669"/>
    <property type="project" value="UniProtKB-SubCell"/>
</dbReference>
<dbReference type="PANTHER" id="PTHR30606">
    <property type="entry name" value="LIPID A BIOSYNTHESIS LAUROYL ACYLTRANSFERASE"/>
    <property type="match status" value="1"/>
</dbReference>
<sequence length="303" mass="33261">MAAALPGTPVSTRWTRFRDAANRQIFQRGQAIAPHLSARAIDRVAAAAAYPAERLDWSHLRTYRENLTRTLGRPPSRALVRAGIASWLRNFVEVLALQRWSRERIVGSVTVLGEDRLRAAHADRGAVVALAHLANWDLAGAWACSTGLPVSTVAENLGAREFEAYKRIRAHLGMEVLAHDDTGALRRLTRAIGEGRVVCLLAERDFTRAGIEVDWAGNTVRMPAGPAMIARTTGAALFGAVTHYVPGGIVLELTEIEHRPGREGLAAMTQDLADQFVTGIRRYPQDWHMMQPFFDLPAPGPAR</sequence>
<accession>A0A255G3L2</accession>
<comment type="subcellular location">
    <subcellularLocation>
        <location evidence="1">Cell inner membrane</location>
    </subcellularLocation>
</comment>
<dbReference type="GO" id="GO:0009247">
    <property type="term" value="P:glycolipid biosynthetic process"/>
    <property type="evidence" value="ECO:0007669"/>
    <property type="project" value="UniProtKB-ARBA"/>
</dbReference>
<evidence type="ECO:0000256" key="2">
    <source>
        <dbReference type="ARBA" id="ARBA00022475"/>
    </source>
</evidence>
<comment type="caution">
    <text evidence="7">The sequence shown here is derived from an EMBL/GenBank/DDBJ whole genome shotgun (WGS) entry which is preliminary data.</text>
</comment>
<evidence type="ECO:0000256" key="3">
    <source>
        <dbReference type="ARBA" id="ARBA00022519"/>
    </source>
</evidence>
<keyword evidence="8" id="KW-1185">Reference proteome</keyword>
<keyword evidence="6 7" id="KW-0012">Acyltransferase</keyword>
<evidence type="ECO:0000313" key="7">
    <source>
        <dbReference type="EMBL" id="OYO10518.1"/>
    </source>
</evidence>
<keyword evidence="3" id="KW-0997">Cell inner membrane</keyword>
<name>A0A255G3L2_9ACTN</name>
<evidence type="ECO:0000256" key="6">
    <source>
        <dbReference type="ARBA" id="ARBA00023315"/>
    </source>
</evidence>
<keyword evidence="5" id="KW-0472">Membrane</keyword>
<dbReference type="PANTHER" id="PTHR30606:SF10">
    <property type="entry name" value="PHOSPHATIDYLINOSITOL MANNOSIDE ACYLTRANSFERASE"/>
    <property type="match status" value="1"/>
</dbReference>